<organism evidence="1 2">
    <name type="scientific">Hwanghaeella grinnelliae</name>
    <dbReference type="NCBI Taxonomy" id="2500179"/>
    <lineage>
        <taxon>Bacteria</taxon>
        <taxon>Pseudomonadati</taxon>
        <taxon>Pseudomonadota</taxon>
        <taxon>Alphaproteobacteria</taxon>
        <taxon>Rhodospirillales</taxon>
        <taxon>Rhodospirillaceae</taxon>
        <taxon>Hwanghaeella</taxon>
    </lineage>
</organism>
<reference evidence="2" key="1">
    <citation type="submission" date="2019-01" db="EMBL/GenBank/DDBJ databases">
        <title>Gri0909 isolated from a small marine red alga.</title>
        <authorList>
            <person name="Kim J."/>
            <person name="Jeong S.E."/>
            <person name="Jeon C.O."/>
        </authorList>
    </citation>
    <scope>NUCLEOTIDE SEQUENCE [LARGE SCALE GENOMIC DNA]</scope>
    <source>
        <strain evidence="2">Gri0909</strain>
    </source>
</reference>
<evidence type="ECO:0000313" key="1">
    <source>
        <dbReference type="EMBL" id="RVU36115.1"/>
    </source>
</evidence>
<dbReference type="RefSeq" id="WP_127765591.1">
    <property type="nucleotide sequence ID" value="NZ_SADE01000002.1"/>
</dbReference>
<proteinExistence type="predicted"/>
<dbReference type="Proteomes" id="UP000287447">
    <property type="component" value="Unassembled WGS sequence"/>
</dbReference>
<protein>
    <submittedName>
        <fullName evidence="1">Uncharacterized protein</fullName>
    </submittedName>
</protein>
<dbReference type="EMBL" id="SADE01000002">
    <property type="protein sequence ID" value="RVU36115.1"/>
    <property type="molecule type" value="Genomic_DNA"/>
</dbReference>
<dbReference type="AlphaFoldDB" id="A0A3S2VPT2"/>
<name>A0A3S2VPT2_9PROT</name>
<gene>
    <name evidence="1" type="ORF">EOI86_12865</name>
</gene>
<keyword evidence="2" id="KW-1185">Reference proteome</keyword>
<accession>A0A3S2VPT2</accession>
<comment type="caution">
    <text evidence="1">The sequence shown here is derived from an EMBL/GenBank/DDBJ whole genome shotgun (WGS) entry which is preliminary data.</text>
</comment>
<sequence length="59" mass="6011">MSISSVSSSVSSARADIPLSAAQRNALNSLKQVEGALAVTTQRLATNNTGPGQLVNILT</sequence>
<evidence type="ECO:0000313" key="2">
    <source>
        <dbReference type="Proteomes" id="UP000287447"/>
    </source>
</evidence>